<accession>A0AAV9CVQ1</accession>
<proteinExistence type="predicted"/>
<reference evidence="1" key="1">
    <citation type="journal article" date="2023" name="Nat. Commun.">
        <title>Diploid and tetraploid genomes of Acorus and the evolution of monocots.</title>
        <authorList>
            <person name="Ma L."/>
            <person name="Liu K.W."/>
            <person name="Li Z."/>
            <person name="Hsiao Y.Y."/>
            <person name="Qi Y."/>
            <person name="Fu T."/>
            <person name="Tang G.D."/>
            <person name="Zhang D."/>
            <person name="Sun W.H."/>
            <person name="Liu D.K."/>
            <person name="Li Y."/>
            <person name="Chen G.Z."/>
            <person name="Liu X.D."/>
            <person name="Liao X.Y."/>
            <person name="Jiang Y.T."/>
            <person name="Yu X."/>
            <person name="Hao Y."/>
            <person name="Huang J."/>
            <person name="Zhao X.W."/>
            <person name="Ke S."/>
            <person name="Chen Y.Y."/>
            <person name="Wu W.L."/>
            <person name="Hsu J.L."/>
            <person name="Lin Y.F."/>
            <person name="Huang M.D."/>
            <person name="Li C.Y."/>
            <person name="Huang L."/>
            <person name="Wang Z.W."/>
            <person name="Zhao X."/>
            <person name="Zhong W.Y."/>
            <person name="Peng D.H."/>
            <person name="Ahmad S."/>
            <person name="Lan S."/>
            <person name="Zhang J.S."/>
            <person name="Tsai W.C."/>
            <person name="Van de Peer Y."/>
            <person name="Liu Z.J."/>
        </authorList>
    </citation>
    <scope>NUCLEOTIDE SEQUENCE</scope>
    <source>
        <strain evidence="1">CP</strain>
    </source>
</reference>
<dbReference type="Proteomes" id="UP001180020">
    <property type="component" value="Unassembled WGS sequence"/>
</dbReference>
<evidence type="ECO:0000313" key="1">
    <source>
        <dbReference type="EMBL" id="KAK1292544.1"/>
    </source>
</evidence>
<comment type="caution">
    <text evidence="1">The sequence shown here is derived from an EMBL/GenBank/DDBJ whole genome shotgun (WGS) entry which is preliminary data.</text>
</comment>
<reference evidence="1" key="2">
    <citation type="submission" date="2023-06" db="EMBL/GenBank/DDBJ databases">
        <authorList>
            <person name="Ma L."/>
            <person name="Liu K.-W."/>
            <person name="Li Z."/>
            <person name="Hsiao Y.-Y."/>
            <person name="Qi Y."/>
            <person name="Fu T."/>
            <person name="Tang G."/>
            <person name="Zhang D."/>
            <person name="Sun W.-H."/>
            <person name="Liu D.-K."/>
            <person name="Li Y."/>
            <person name="Chen G.-Z."/>
            <person name="Liu X.-D."/>
            <person name="Liao X.-Y."/>
            <person name="Jiang Y.-T."/>
            <person name="Yu X."/>
            <person name="Hao Y."/>
            <person name="Huang J."/>
            <person name="Zhao X.-W."/>
            <person name="Ke S."/>
            <person name="Chen Y.-Y."/>
            <person name="Wu W.-L."/>
            <person name="Hsu J.-L."/>
            <person name="Lin Y.-F."/>
            <person name="Huang M.-D."/>
            <person name="Li C.-Y."/>
            <person name="Huang L."/>
            <person name="Wang Z.-W."/>
            <person name="Zhao X."/>
            <person name="Zhong W.-Y."/>
            <person name="Peng D.-H."/>
            <person name="Ahmad S."/>
            <person name="Lan S."/>
            <person name="Zhang J.-S."/>
            <person name="Tsai W.-C."/>
            <person name="Van De Peer Y."/>
            <person name="Liu Z.-J."/>
        </authorList>
    </citation>
    <scope>NUCLEOTIDE SEQUENCE</scope>
    <source>
        <strain evidence="1">CP</strain>
        <tissue evidence="1">Leaves</tissue>
    </source>
</reference>
<evidence type="ECO:0000313" key="2">
    <source>
        <dbReference type="Proteomes" id="UP001180020"/>
    </source>
</evidence>
<dbReference type="EMBL" id="JAUJYO010000017">
    <property type="protein sequence ID" value="KAK1292544.1"/>
    <property type="molecule type" value="Genomic_DNA"/>
</dbReference>
<dbReference type="AlphaFoldDB" id="A0AAV9CVQ1"/>
<protein>
    <submittedName>
        <fullName evidence="1">Uncharacterized protein</fullName>
    </submittedName>
</protein>
<gene>
    <name evidence="1" type="ORF">QJS10_CPB17g00549</name>
</gene>
<sequence>MLGHTKEDGDGVVRIRRRIPHRERARRVHPLLCDLWIMSSDHISQALRRVHPLKPLLCVCLLIEIACEESIRL</sequence>
<organism evidence="1 2">
    <name type="scientific">Acorus calamus</name>
    <name type="common">Sweet flag</name>
    <dbReference type="NCBI Taxonomy" id="4465"/>
    <lineage>
        <taxon>Eukaryota</taxon>
        <taxon>Viridiplantae</taxon>
        <taxon>Streptophyta</taxon>
        <taxon>Embryophyta</taxon>
        <taxon>Tracheophyta</taxon>
        <taxon>Spermatophyta</taxon>
        <taxon>Magnoliopsida</taxon>
        <taxon>Liliopsida</taxon>
        <taxon>Acoraceae</taxon>
        <taxon>Acorus</taxon>
    </lineage>
</organism>
<keyword evidence="2" id="KW-1185">Reference proteome</keyword>
<name>A0AAV9CVQ1_ACOCL</name>